<accession>A0A5A5RCQ7</accession>
<dbReference type="EMBL" id="BHVO01000040">
    <property type="protein sequence ID" value="GCA70952.1"/>
    <property type="molecule type" value="Genomic_DNA"/>
</dbReference>
<protein>
    <submittedName>
        <fullName evidence="1">Uncharacterized protein</fullName>
    </submittedName>
</protein>
<dbReference type="Proteomes" id="UP000323569">
    <property type="component" value="Unassembled WGS sequence"/>
</dbReference>
<dbReference type="AlphaFoldDB" id="A0A5A5RCQ7"/>
<organism evidence="1 2">
    <name type="scientific">Microcystis aeruginosa NIES-2519</name>
    <dbReference type="NCBI Taxonomy" id="2303981"/>
    <lineage>
        <taxon>Bacteria</taxon>
        <taxon>Bacillati</taxon>
        <taxon>Cyanobacteriota</taxon>
        <taxon>Cyanophyceae</taxon>
        <taxon>Oscillatoriophycideae</taxon>
        <taxon>Chroococcales</taxon>
        <taxon>Microcystaceae</taxon>
        <taxon>Microcystis</taxon>
    </lineage>
</organism>
<proteinExistence type="predicted"/>
<evidence type="ECO:0000313" key="2">
    <source>
        <dbReference type="Proteomes" id="UP000323569"/>
    </source>
</evidence>
<evidence type="ECO:0000313" key="1">
    <source>
        <dbReference type="EMBL" id="GCA70952.1"/>
    </source>
</evidence>
<gene>
    <name evidence="1" type="ORF">MiYa_02488</name>
</gene>
<sequence length="526" mass="61371">MMWNRCEIYQFSRKLLEPKWSKRHECYVSTGFDREIGGENQEVPPEIANAVHNHACRINDSYPPQTIALISREIGKYALLAVATALRDDSDRPLIGYRYFWLEKPSQDGEIDGIGTLLEWWMTQGSPTFQLQPSSSSPKTPPKASSSWLNRHDFLKKYSTDSVKISIKKIEQEKKYSRSPLYLDNITFEDCREFHALALSLQANDSSPLNWAFRVSQLEIPEQFSLVYTQDSDQEQLIIRFDRVPESFSTVSEYISSDIQVKRCLLNLAKNKDLERNLQALSSYLSSLDSDHWNWEIIVDKTALKNHNITAARYRALLAILKPFPEIANWLDWLRKPRGNKQFGRAGIEMQQQALDQNPHLEQRLYALIDDLLITEQYKNRKIPDLPQEKQWLLIRSKSFWSDYFYDSAKYYTKSLLIQIHYPEDCQLDNHFFNKILQDYQQKKLPDATKKRYEFLARLFAEVRAYSLAALFYQVSQGEVPADIYTQAEIHLIDLQKSHRSSGLIGLAWANLTQDLMLLFRNLRGG</sequence>
<name>A0A5A5RCQ7_MICAE</name>
<comment type="caution">
    <text evidence="1">The sequence shown here is derived from an EMBL/GenBank/DDBJ whole genome shotgun (WGS) entry which is preliminary data.</text>
</comment>
<reference evidence="1 2" key="1">
    <citation type="submission" date="2018-09" db="EMBL/GenBank/DDBJ databases">
        <title>Evolutionary history of phycoerythrin pigmentation in the water bloom-forming cyanobacterium Microcystis aeruginosa.</title>
        <authorList>
            <person name="Tanabe Y."/>
            <person name="Tanabe Y."/>
            <person name="Yamaguchi H."/>
        </authorList>
    </citation>
    <scope>NUCLEOTIDE SEQUENCE [LARGE SCALE GENOMIC DNA]</scope>
    <source>
        <strain evidence="1 2">NIES-2519</strain>
    </source>
</reference>